<organism evidence="1 2">
    <name type="scientific">Opacimonas viscosa</name>
    <dbReference type="NCBI Taxonomy" id="2961944"/>
    <lineage>
        <taxon>Bacteria</taxon>
        <taxon>Pseudomonadati</taxon>
        <taxon>Pseudomonadota</taxon>
        <taxon>Gammaproteobacteria</taxon>
        <taxon>Alteromonadales</taxon>
        <taxon>Alteromonadaceae</taxon>
        <taxon>Opacimonas</taxon>
    </lineage>
</organism>
<proteinExistence type="predicted"/>
<dbReference type="InterPro" id="IPR052155">
    <property type="entry name" value="Biofilm_reg_signaling"/>
</dbReference>
<dbReference type="Gene3D" id="3.20.20.450">
    <property type="entry name" value="EAL domain"/>
    <property type="match status" value="1"/>
</dbReference>
<evidence type="ECO:0000313" key="2">
    <source>
        <dbReference type="Proteomes" id="UP001165413"/>
    </source>
</evidence>
<feature type="non-terminal residue" evidence="1">
    <location>
        <position position="78"/>
    </location>
</feature>
<dbReference type="Proteomes" id="UP001165413">
    <property type="component" value="Unassembled WGS sequence"/>
</dbReference>
<evidence type="ECO:0000313" key="1">
    <source>
        <dbReference type="EMBL" id="MCP3430005.1"/>
    </source>
</evidence>
<dbReference type="EMBL" id="JANATA010000326">
    <property type="protein sequence ID" value="MCP3430005.1"/>
    <property type="molecule type" value="Genomic_DNA"/>
</dbReference>
<protein>
    <submittedName>
        <fullName evidence="1">GGDEF-domain containing protein</fullName>
    </submittedName>
</protein>
<accession>A0AA41X1G1</accession>
<dbReference type="RefSeq" id="WP_432420240.1">
    <property type="nucleotide sequence ID" value="NZ_JANATA010000326.1"/>
</dbReference>
<dbReference type="PANTHER" id="PTHR44757:SF2">
    <property type="entry name" value="BIOFILM ARCHITECTURE MAINTENANCE PROTEIN MBAA"/>
    <property type="match status" value="1"/>
</dbReference>
<reference evidence="1" key="1">
    <citation type="submission" date="2022-07" db="EMBL/GenBank/DDBJ databases">
        <title>Characterization of the Novel Bacterium Alteromonas immobilis LMIT006 and Alteromonas gregis LMIT007.</title>
        <authorList>
            <person name="Lin X."/>
        </authorList>
    </citation>
    <scope>NUCLEOTIDE SEQUENCE</scope>
    <source>
        <strain evidence="1">LMIT007</strain>
    </source>
</reference>
<name>A0AA41X1G1_9ALTE</name>
<dbReference type="SUPFAM" id="SSF141868">
    <property type="entry name" value="EAL domain-like"/>
    <property type="match status" value="1"/>
</dbReference>
<dbReference type="InterPro" id="IPR035919">
    <property type="entry name" value="EAL_sf"/>
</dbReference>
<dbReference type="PANTHER" id="PTHR44757">
    <property type="entry name" value="DIGUANYLATE CYCLASE DGCP"/>
    <property type="match status" value="1"/>
</dbReference>
<feature type="non-terminal residue" evidence="1">
    <location>
        <position position="1"/>
    </location>
</feature>
<keyword evidence="2" id="KW-1185">Reference proteome</keyword>
<comment type="caution">
    <text evidence="1">The sequence shown here is derived from an EMBL/GenBank/DDBJ whole genome shotgun (WGS) entry which is preliminary data.</text>
</comment>
<dbReference type="AlphaFoldDB" id="A0AA41X1G1"/>
<sequence>LVELVQLADLSIVERKEEIAPSIFLYYSALKDEQKRRHNIELALREAITNKKFAVAYQPIVGLRKETVSLEALVRWKY</sequence>
<gene>
    <name evidence="1" type="ORF">NLF92_13780</name>
</gene>